<dbReference type="Proteomes" id="UP000003653">
    <property type="component" value="Unassembled WGS sequence"/>
</dbReference>
<dbReference type="Pfam" id="PF04675">
    <property type="entry name" value="DNA_ligase_A_N"/>
    <property type="match status" value="1"/>
</dbReference>
<dbReference type="GO" id="GO:0006281">
    <property type="term" value="P:DNA repair"/>
    <property type="evidence" value="ECO:0007669"/>
    <property type="project" value="InterPro"/>
</dbReference>
<dbReference type="Gene3D" id="1.10.3260.10">
    <property type="entry name" value="DNA ligase, ATP-dependent, N-terminal domain"/>
    <property type="match status" value="1"/>
</dbReference>
<name>D5PIN1_9MYCO</name>
<evidence type="ECO:0000256" key="1">
    <source>
        <dbReference type="ARBA" id="ARBA00022598"/>
    </source>
</evidence>
<keyword evidence="1 3" id="KW-0436">Ligase</keyword>
<dbReference type="GO" id="GO:0003910">
    <property type="term" value="F:DNA ligase (ATP) activity"/>
    <property type="evidence" value="ECO:0007669"/>
    <property type="project" value="UniProtKB-EC"/>
</dbReference>
<keyword evidence="4" id="KW-1185">Reference proteome</keyword>
<dbReference type="InterPro" id="IPR036599">
    <property type="entry name" value="DNA_ligase_N_sf"/>
</dbReference>
<evidence type="ECO:0000313" key="3">
    <source>
        <dbReference type="EMBL" id="EFG74027.1"/>
    </source>
</evidence>
<dbReference type="AlphaFoldDB" id="D5PIN1"/>
<comment type="caution">
    <text evidence="3">The sequence shown here is derived from an EMBL/GenBank/DDBJ whole genome shotgun (WGS) entry which is preliminary data.</text>
</comment>
<evidence type="ECO:0000259" key="2">
    <source>
        <dbReference type="Pfam" id="PF04675"/>
    </source>
</evidence>
<dbReference type="eggNOG" id="COG1793">
    <property type="taxonomic scope" value="Bacteria"/>
</dbReference>
<reference evidence="3 4" key="1">
    <citation type="submission" date="2010-04" db="EMBL/GenBank/DDBJ databases">
        <authorList>
            <person name="Muzny D."/>
            <person name="Qin X."/>
            <person name="Deng J."/>
            <person name="Jiang H."/>
            <person name="Liu Y."/>
            <person name="Qu J."/>
            <person name="Song X.-Z."/>
            <person name="Zhang L."/>
            <person name="Thornton R."/>
            <person name="Coyle M."/>
            <person name="Francisco L."/>
            <person name="Jackson L."/>
            <person name="Javaid M."/>
            <person name="Korchina V."/>
            <person name="Kovar C."/>
            <person name="Mata R."/>
            <person name="Mathew T."/>
            <person name="Ngo R."/>
            <person name="Nguyen L."/>
            <person name="Nguyen N."/>
            <person name="Okwuonu G."/>
            <person name="Ongeri F."/>
            <person name="Pham C."/>
            <person name="Simmons D."/>
            <person name="Wilczek-Boney K."/>
            <person name="Hale W."/>
            <person name="Jakkamsetti A."/>
            <person name="Pham P."/>
            <person name="Ruth R."/>
            <person name="San Lucas F."/>
            <person name="Warren J."/>
            <person name="Zhang J."/>
            <person name="Zhao Z."/>
            <person name="Zhou C."/>
            <person name="Zhu D."/>
            <person name="Lee S."/>
            <person name="Bess C."/>
            <person name="Blankenburg K."/>
            <person name="Forbes L."/>
            <person name="Fu Q."/>
            <person name="Gubbala S."/>
            <person name="Hirani K."/>
            <person name="Jayaseelan J.C."/>
            <person name="Lara F."/>
            <person name="Munidasa M."/>
            <person name="Palculict T."/>
            <person name="Patil S."/>
            <person name="Pu L.-L."/>
            <person name="Saada N."/>
            <person name="Tang L."/>
            <person name="Weissenberger G."/>
            <person name="Zhu Y."/>
            <person name="Hemphill L."/>
            <person name="Shang Y."/>
            <person name="Youmans B."/>
            <person name="Ayvaz T."/>
            <person name="Ross M."/>
            <person name="Santibanez J."/>
            <person name="Aqrawi P."/>
            <person name="Gross S."/>
            <person name="Joshi V."/>
            <person name="Fowler G."/>
            <person name="Nazareth L."/>
            <person name="Reid J."/>
            <person name="Worley K."/>
            <person name="Petrosino J."/>
            <person name="Highlander S."/>
            <person name="Gibbs R."/>
        </authorList>
    </citation>
    <scope>NUCLEOTIDE SEQUENCE [LARGE SCALE GENOMIC DNA]</scope>
    <source>
        <strain evidence="3 4">ATCC BAA-614</strain>
    </source>
</reference>
<evidence type="ECO:0000313" key="4">
    <source>
        <dbReference type="Proteomes" id="UP000003653"/>
    </source>
</evidence>
<protein>
    <submittedName>
        <fullName evidence="3">ATP-dependent DNA ligase</fullName>
        <ecNumber evidence="3">6.5.1.1</ecNumber>
    </submittedName>
</protein>
<dbReference type="EC" id="6.5.1.1" evidence="3"/>
<dbReference type="GO" id="GO:0003677">
    <property type="term" value="F:DNA binding"/>
    <property type="evidence" value="ECO:0007669"/>
    <property type="project" value="InterPro"/>
</dbReference>
<dbReference type="EMBL" id="ADNV01000387">
    <property type="protein sequence ID" value="EFG74027.1"/>
    <property type="molecule type" value="Genomic_DNA"/>
</dbReference>
<proteinExistence type="predicted"/>
<accession>D5PIN1</accession>
<sequence>MLLLDVATTSLDVGATPSRLGKVAHIAALLGRAAADPDGVAIVVSWLSGELRQRQIGVGWASLRSRPPPASRPTLTVAGVDARFSAIGAVSGKGSQARRAELVAGLFAAATEPEQTFLLRLLGGELRQGALAGIMADAVARAADIPVASVQRAAMLGGDL</sequence>
<dbReference type="HOGENOM" id="CLU_1664433_0_0_11"/>
<dbReference type="InterPro" id="IPR012308">
    <property type="entry name" value="DNA_ligase_ATP-dep_N"/>
</dbReference>
<feature type="domain" description="DNA ligase ATP-dependent N-terminal" evidence="2">
    <location>
        <begin position="63"/>
        <end position="140"/>
    </location>
</feature>
<gene>
    <name evidence="3" type="primary">ligB</name>
    <name evidence="3" type="ORF">HMPREF0591_6025</name>
</gene>
<organism evidence="3 4">
    <name type="scientific">Mycobacterium parascrofulaceum ATCC BAA-614</name>
    <dbReference type="NCBI Taxonomy" id="525368"/>
    <lineage>
        <taxon>Bacteria</taxon>
        <taxon>Bacillati</taxon>
        <taxon>Actinomycetota</taxon>
        <taxon>Actinomycetes</taxon>
        <taxon>Mycobacteriales</taxon>
        <taxon>Mycobacteriaceae</taxon>
        <taxon>Mycobacterium</taxon>
        <taxon>Mycobacterium simiae complex</taxon>
    </lineage>
</organism>
<dbReference type="SUPFAM" id="SSF117018">
    <property type="entry name" value="ATP-dependent DNA ligase DNA-binding domain"/>
    <property type="match status" value="1"/>
</dbReference>
<dbReference type="GO" id="GO:0006310">
    <property type="term" value="P:DNA recombination"/>
    <property type="evidence" value="ECO:0007669"/>
    <property type="project" value="InterPro"/>
</dbReference>
<feature type="non-terminal residue" evidence="3">
    <location>
        <position position="160"/>
    </location>
</feature>